<evidence type="ECO:0000256" key="1">
    <source>
        <dbReference type="SAM" id="MobiDB-lite"/>
    </source>
</evidence>
<dbReference type="RefSeq" id="WP_189505165.1">
    <property type="nucleotide sequence ID" value="NZ_BMZQ01000002.1"/>
</dbReference>
<keyword evidence="4" id="KW-1185">Reference proteome</keyword>
<keyword evidence="2" id="KW-0472">Membrane</keyword>
<dbReference type="Pfam" id="PF05940">
    <property type="entry name" value="NnrS"/>
    <property type="match status" value="1"/>
</dbReference>
<feature type="transmembrane region" description="Helical" evidence="2">
    <location>
        <begin position="248"/>
        <end position="266"/>
    </location>
</feature>
<sequence>MKLSDVSDPQSLRNITRADQSVPRTKRKAGDTSIDGRGRDLKAPAILSYGFRPFFFLGAVYAMLVVPFWVWAHQTGTQLPGPFSGHDWHAHEMIFGFLSAVIAGFILTAVPNWTGRLPLSGTRLAVLVALWVIGRLSSAFVANPWAALVLDMAFPVVLAVAIWREVIAGKNIRNMPIAALLTFFALANCLHHHEAWVNAAPVAQHEMAATVGHQHDAAPAGGHQHDAMAQTSQTDATGFLSQGIAERLALGVTAILLALIGGRIIPSFTRNWLVKQGSTSLPAPFGTLDKVALAATVLSMLGWIAAPESAVTGGLLILGGLLLAMRLLRWGGWATWKEPIVLVLHVGYLWLAAGVGMLGAAIFWPEVIAPDAALHTLTAGAVGTMTLAVMTRASLGHTGRVIASEAVITLIYAAICVGALLRVGAPLIPDFYSELIMAGGLVWSLGFALFVLRYAPILWQPRLGK</sequence>
<comment type="caution">
    <text evidence="3">The sequence shown here is derived from an EMBL/GenBank/DDBJ whole genome shotgun (WGS) entry which is preliminary data.</text>
</comment>
<feature type="transmembrane region" description="Helical" evidence="2">
    <location>
        <begin position="145"/>
        <end position="163"/>
    </location>
</feature>
<feature type="compositionally biased region" description="Polar residues" evidence="1">
    <location>
        <begin position="7"/>
        <end position="23"/>
    </location>
</feature>
<evidence type="ECO:0000256" key="2">
    <source>
        <dbReference type="SAM" id="Phobius"/>
    </source>
</evidence>
<dbReference type="Proteomes" id="UP000630142">
    <property type="component" value="Unassembled WGS sequence"/>
</dbReference>
<keyword evidence="2" id="KW-1133">Transmembrane helix</keyword>
<evidence type="ECO:0000313" key="4">
    <source>
        <dbReference type="Proteomes" id="UP000630142"/>
    </source>
</evidence>
<feature type="transmembrane region" description="Helical" evidence="2">
    <location>
        <begin position="117"/>
        <end position="133"/>
    </location>
</feature>
<reference evidence="3" key="1">
    <citation type="journal article" date="2014" name="Int. J. Syst. Evol. Microbiol.">
        <title>Complete genome sequence of Corynebacterium casei LMG S-19264T (=DSM 44701T), isolated from a smear-ripened cheese.</title>
        <authorList>
            <consortium name="US DOE Joint Genome Institute (JGI-PGF)"/>
            <person name="Walter F."/>
            <person name="Albersmeier A."/>
            <person name="Kalinowski J."/>
            <person name="Ruckert C."/>
        </authorList>
    </citation>
    <scope>NUCLEOTIDE SEQUENCE</scope>
    <source>
        <strain evidence="3">KCTC 42249</strain>
    </source>
</reference>
<feature type="transmembrane region" description="Helical" evidence="2">
    <location>
        <begin position="93"/>
        <end position="110"/>
    </location>
</feature>
<dbReference type="EMBL" id="BMZQ01000002">
    <property type="protein sequence ID" value="GHD18752.1"/>
    <property type="molecule type" value="Genomic_DNA"/>
</dbReference>
<gene>
    <name evidence="3" type="ORF">GCM10016234_29640</name>
</gene>
<reference evidence="3" key="2">
    <citation type="submission" date="2020-09" db="EMBL/GenBank/DDBJ databases">
        <authorList>
            <person name="Sun Q."/>
            <person name="Kim S."/>
        </authorList>
    </citation>
    <scope>NUCLEOTIDE SEQUENCE</scope>
    <source>
        <strain evidence="3">KCTC 42249</strain>
    </source>
</reference>
<protein>
    <submittedName>
        <fullName evidence="3">Short-chain dehydrogenase</fullName>
    </submittedName>
</protein>
<evidence type="ECO:0000313" key="3">
    <source>
        <dbReference type="EMBL" id="GHD18752.1"/>
    </source>
</evidence>
<proteinExistence type="predicted"/>
<organism evidence="3 4">
    <name type="scientific">Tianweitania populi</name>
    <dbReference type="NCBI Taxonomy" id="1607949"/>
    <lineage>
        <taxon>Bacteria</taxon>
        <taxon>Pseudomonadati</taxon>
        <taxon>Pseudomonadota</taxon>
        <taxon>Alphaproteobacteria</taxon>
        <taxon>Hyphomicrobiales</taxon>
        <taxon>Phyllobacteriaceae</taxon>
        <taxon>Tianweitania</taxon>
    </lineage>
</organism>
<feature type="transmembrane region" description="Helical" evidence="2">
    <location>
        <begin position="435"/>
        <end position="455"/>
    </location>
</feature>
<feature type="transmembrane region" description="Helical" evidence="2">
    <location>
        <begin position="376"/>
        <end position="395"/>
    </location>
</feature>
<feature type="transmembrane region" description="Helical" evidence="2">
    <location>
        <begin position="407"/>
        <end position="429"/>
    </location>
</feature>
<feature type="transmembrane region" description="Helical" evidence="2">
    <location>
        <begin position="54"/>
        <end position="73"/>
    </location>
</feature>
<keyword evidence="2" id="KW-0812">Transmembrane</keyword>
<accession>A0A8J3DZQ5</accession>
<name>A0A8J3DZQ5_9HYPH</name>
<dbReference type="AlphaFoldDB" id="A0A8J3DZQ5"/>
<feature type="transmembrane region" description="Helical" evidence="2">
    <location>
        <begin position="311"/>
        <end position="328"/>
    </location>
</feature>
<dbReference type="InterPro" id="IPR010266">
    <property type="entry name" value="NnrS"/>
</dbReference>
<feature type="transmembrane region" description="Helical" evidence="2">
    <location>
        <begin position="340"/>
        <end position="364"/>
    </location>
</feature>
<feature type="region of interest" description="Disordered" evidence="1">
    <location>
        <begin position="1"/>
        <end position="35"/>
    </location>
</feature>